<dbReference type="Proteomes" id="UP000366872">
    <property type="component" value="Unassembled WGS sequence"/>
</dbReference>
<protein>
    <recommendedName>
        <fullName evidence="3">Polymer-forming cytoskeletal</fullName>
    </recommendedName>
</protein>
<evidence type="ECO:0000313" key="1">
    <source>
        <dbReference type="EMBL" id="VGO12411.1"/>
    </source>
</evidence>
<organism evidence="1 2">
    <name type="scientific">Pontiella desulfatans</name>
    <dbReference type="NCBI Taxonomy" id="2750659"/>
    <lineage>
        <taxon>Bacteria</taxon>
        <taxon>Pseudomonadati</taxon>
        <taxon>Kiritimatiellota</taxon>
        <taxon>Kiritimatiellia</taxon>
        <taxon>Kiritimatiellales</taxon>
        <taxon>Pontiellaceae</taxon>
        <taxon>Pontiella</taxon>
    </lineage>
</organism>
<accession>A0A6C2TYI3</accession>
<dbReference type="AlphaFoldDB" id="A0A6C2TYI3"/>
<keyword evidence="2" id="KW-1185">Reference proteome</keyword>
<proteinExistence type="predicted"/>
<dbReference type="SUPFAM" id="SSF51161">
    <property type="entry name" value="Trimeric LpxA-like enzymes"/>
    <property type="match status" value="1"/>
</dbReference>
<dbReference type="InterPro" id="IPR011004">
    <property type="entry name" value="Trimer_LpxA-like_sf"/>
</dbReference>
<dbReference type="Gene3D" id="2.160.10.10">
    <property type="entry name" value="Hexapeptide repeat proteins"/>
    <property type="match status" value="1"/>
</dbReference>
<gene>
    <name evidence="1" type="ORF">PDESU_00963</name>
</gene>
<dbReference type="RefSeq" id="WP_136078079.1">
    <property type="nucleotide sequence ID" value="NZ_CAAHFG010000001.1"/>
</dbReference>
<dbReference type="EMBL" id="CAAHFG010000001">
    <property type="protein sequence ID" value="VGO12411.1"/>
    <property type="molecule type" value="Genomic_DNA"/>
</dbReference>
<sequence>MKKTKKIKNEKFTLTSQTKEIDGVTLHRVQATSDFGDVQSGDRGGWLEETRNLSPRGRAWVADNAAVYGRARVLGNARVEGDATVCDRAKVSASAKISGKTRVYENAQIYGNVEISGAAKVYGDASVYGDAKINGAARVFGRARVSDHAEISGFARIFENAKVWDHTQVSDCATIHGNAYISGNIMVDGVAEISGDLRISLRSNDNGPSTEVTCDTSSFRGFHHSYYRKMEHLPVPGHLVITLRDALSNQGADSMKSELRARLPAVLTISFLAALLGARNIQAVVEFGQSLNAFQAYALGLPNSATGGDLWHNDPATYTELHQFFDMDVVTETLEKWLKIHKDELPEHMAPDKPFVSKVLEGFRLIFQPEPNVAAAQR</sequence>
<evidence type="ECO:0000313" key="2">
    <source>
        <dbReference type="Proteomes" id="UP000366872"/>
    </source>
</evidence>
<evidence type="ECO:0008006" key="3">
    <source>
        <dbReference type="Google" id="ProtNLM"/>
    </source>
</evidence>
<reference evidence="1 2" key="1">
    <citation type="submission" date="2019-04" db="EMBL/GenBank/DDBJ databases">
        <authorList>
            <person name="Van Vliet M D."/>
        </authorList>
    </citation>
    <scope>NUCLEOTIDE SEQUENCE [LARGE SCALE GENOMIC DNA]</scope>
    <source>
        <strain evidence="1 2">F1</strain>
    </source>
</reference>
<name>A0A6C2TYI3_PONDE</name>